<dbReference type="EMBL" id="FPHJ01000017">
    <property type="protein sequence ID" value="SFV56403.1"/>
    <property type="molecule type" value="Genomic_DNA"/>
</dbReference>
<dbReference type="InterPro" id="IPR016163">
    <property type="entry name" value="Ald_DH_C"/>
</dbReference>
<dbReference type="PANTHER" id="PTHR42991">
    <property type="entry name" value="ALDEHYDE DEHYDROGENASE"/>
    <property type="match status" value="1"/>
</dbReference>
<dbReference type="AlphaFoldDB" id="A0A1W1BSA3"/>
<keyword evidence="2" id="KW-0560">Oxidoreductase</keyword>
<evidence type="ECO:0000313" key="4">
    <source>
        <dbReference type="EMBL" id="SFV56403.1"/>
    </source>
</evidence>
<dbReference type="InterPro" id="IPR051020">
    <property type="entry name" value="ALDH-related_metabolic_enz"/>
</dbReference>
<dbReference type="InterPro" id="IPR016161">
    <property type="entry name" value="Ald_DH/histidinol_DH"/>
</dbReference>
<protein>
    <submittedName>
        <fullName evidence="4">Aldehyde dehydrogenase family protein</fullName>
    </submittedName>
</protein>
<reference evidence="4" key="1">
    <citation type="submission" date="2016-10" db="EMBL/GenBank/DDBJ databases">
        <authorList>
            <person name="de Groot N.N."/>
        </authorList>
    </citation>
    <scope>NUCLEOTIDE SEQUENCE</scope>
</reference>
<dbReference type="InterPro" id="IPR016162">
    <property type="entry name" value="Ald_DH_N"/>
</dbReference>
<dbReference type="PANTHER" id="PTHR42991:SF1">
    <property type="entry name" value="ALDEHYDE DEHYDROGENASE"/>
    <property type="match status" value="1"/>
</dbReference>
<dbReference type="InterPro" id="IPR015590">
    <property type="entry name" value="Aldehyde_DH_dom"/>
</dbReference>
<name>A0A1W1BSA3_9ZZZZ</name>
<organism evidence="4">
    <name type="scientific">hydrothermal vent metagenome</name>
    <dbReference type="NCBI Taxonomy" id="652676"/>
    <lineage>
        <taxon>unclassified sequences</taxon>
        <taxon>metagenomes</taxon>
        <taxon>ecological metagenomes</taxon>
    </lineage>
</organism>
<feature type="domain" description="Aldehyde dehydrogenase" evidence="3">
    <location>
        <begin position="2"/>
        <end position="450"/>
    </location>
</feature>
<evidence type="ECO:0000256" key="1">
    <source>
        <dbReference type="ARBA" id="ARBA00009986"/>
    </source>
</evidence>
<gene>
    <name evidence="4" type="ORF">MNB_SUP05-5-485</name>
</gene>
<evidence type="ECO:0000256" key="2">
    <source>
        <dbReference type="ARBA" id="ARBA00023002"/>
    </source>
</evidence>
<dbReference type="GO" id="GO:0008911">
    <property type="term" value="F:lactaldehyde dehydrogenase (NAD+) activity"/>
    <property type="evidence" value="ECO:0007669"/>
    <property type="project" value="TreeGrafter"/>
</dbReference>
<dbReference type="Gene3D" id="3.40.605.10">
    <property type="entry name" value="Aldehyde Dehydrogenase, Chain A, domain 1"/>
    <property type="match status" value="1"/>
</dbReference>
<dbReference type="Gene3D" id="3.40.309.10">
    <property type="entry name" value="Aldehyde Dehydrogenase, Chain A, domain 2"/>
    <property type="match status" value="1"/>
</dbReference>
<evidence type="ECO:0000259" key="3">
    <source>
        <dbReference type="Pfam" id="PF00171"/>
    </source>
</evidence>
<proteinExistence type="inferred from homology"/>
<sequence length="454" mass="49448">MIKVKQKYTGEILAELKQHNLNDVEQMLETATKLKNSPLPSYERIKILQNLIPLMQEKQDFFARLIANEGGKPLKDAKVEVIRAIDGISIAISAIRNIKGEEVPMDLTQAGAGRLAFTTMEPIGVAVAVSAFNHPLNLTIHQVIPAVATACPVIIKPSSATPLCALELVKLLEIAGLSKGLVQVALINNEVAEKLVTDPRVAFFSFIGSAKIGWYLKSKLSNGTRCALEHGGVAPVILDKFSDIDNFINGLIKSGFYHAGQVCVSAQRVFVPKNKAKDIAQKIAKVAKTLVIGDAINETTDIGPLISTKEVDRVENWVNEAIKEGAELIVGGNRINDVCFEATVLLNPKQDSKVSTSEVFGPVVCIYGYENIDEAIIKANSLEVSFQSSIFTDDIKTAMNVAKKLEASAVMINDYTTFRVDWMPFSGRKSSGYGVGGIEHTMKDMLEHKLIVIK</sequence>
<comment type="similarity">
    <text evidence="1">Belongs to the aldehyde dehydrogenase family.</text>
</comment>
<accession>A0A1W1BSA3</accession>
<dbReference type="Pfam" id="PF00171">
    <property type="entry name" value="Aldedh"/>
    <property type="match status" value="1"/>
</dbReference>
<dbReference type="SUPFAM" id="SSF53720">
    <property type="entry name" value="ALDH-like"/>
    <property type="match status" value="1"/>
</dbReference>